<comment type="subcellular location">
    <subcellularLocation>
        <location evidence="2">Cytoplasm</location>
    </subcellularLocation>
    <subcellularLocation>
        <location evidence="3">Endoplasmic reticulum membrane</location>
    </subcellularLocation>
    <subcellularLocation>
        <location evidence="1">Golgi apparatus membrane</location>
    </subcellularLocation>
</comment>
<feature type="region of interest" description="Disordered" evidence="12">
    <location>
        <begin position="63"/>
        <end position="85"/>
    </location>
</feature>
<evidence type="ECO:0000259" key="14">
    <source>
        <dbReference type="Pfam" id="PF04810"/>
    </source>
</evidence>
<dbReference type="EMBL" id="CAFZ01000143">
    <property type="protein sequence ID" value="CCA71995.1"/>
    <property type="molecule type" value="Genomic_DNA"/>
</dbReference>
<dbReference type="Gene3D" id="2.30.30.380">
    <property type="entry name" value="Zn-finger domain of Sec23/24"/>
    <property type="match status" value="1"/>
</dbReference>
<dbReference type="InterPro" id="IPR007123">
    <property type="entry name" value="Gelsolin-like_dom"/>
</dbReference>
<keyword evidence="11" id="KW-0472">Membrane</keyword>
<evidence type="ECO:0000259" key="15">
    <source>
        <dbReference type="Pfam" id="PF04811"/>
    </source>
</evidence>
<dbReference type="InterPro" id="IPR036174">
    <property type="entry name" value="Znf_Sec23_Sec24_sf"/>
</dbReference>
<feature type="domain" description="Sec23/Sec24 helical" evidence="16">
    <location>
        <begin position="767"/>
        <end position="869"/>
    </location>
</feature>
<keyword evidence="10" id="KW-0333">Golgi apparatus</keyword>
<dbReference type="InterPro" id="IPR006896">
    <property type="entry name" value="Sec23/24_trunk_dom"/>
</dbReference>
<evidence type="ECO:0000313" key="18">
    <source>
        <dbReference type="EMBL" id="CCA71995.1"/>
    </source>
</evidence>
<name>G4TL06_SERID</name>
<dbReference type="InterPro" id="IPR041742">
    <property type="entry name" value="Sec24-like_trunk_dom"/>
</dbReference>
<dbReference type="InterPro" id="IPR029006">
    <property type="entry name" value="ADF-H/Gelsolin-like_dom_sf"/>
</dbReference>
<keyword evidence="5" id="KW-0813">Transport</keyword>
<dbReference type="Pfam" id="PF04810">
    <property type="entry name" value="zf-Sec23_Sec24"/>
    <property type="match status" value="1"/>
</dbReference>
<dbReference type="Pfam" id="PF08033">
    <property type="entry name" value="Sec23_BS"/>
    <property type="match status" value="1"/>
</dbReference>
<evidence type="ECO:0000259" key="16">
    <source>
        <dbReference type="Pfam" id="PF04815"/>
    </source>
</evidence>
<dbReference type="eggNOG" id="KOG1985">
    <property type="taxonomic scope" value="Eukaryota"/>
</dbReference>
<dbReference type="InParanoid" id="G4TL06"/>
<dbReference type="Proteomes" id="UP000007148">
    <property type="component" value="Unassembled WGS sequence"/>
</dbReference>
<keyword evidence="6" id="KW-0963">Cytoplasm</keyword>
<dbReference type="GO" id="GO:0008270">
    <property type="term" value="F:zinc ion binding"/>
    <property type="evidence" value="ECO:0007669"/>
    <property type="project" value="InterPro"/>
</dbReference>
<dbReference type="OMA" id="AVECSKQ"/>
<dbReference type="PANTHER" id="PTHR13803:SF39">
    <property type="entry name" value="SECRETORY 24AB, ISOFORM A"/>
    <property type="match status" value="1"/>
</dbReference>
<dbReference type="AlphaFoldDB" id="G4TL06"/>
<dbReference type="CDD" id="cd01479">
    <property type="entry name" value="Sec24-like"/>
    <property type="match status" value="1"/>
</dbReference>
<dbReference type="Gene3D" id="1.20.120.730">
    <property type="entry name" value="Sec23/Sec24 helical domain"/>
    <property type="match status" value="1"/>
</dbReference>
<dbReference type="PANTHER" id="PTHR13803">
    <property type="entry name" value="SEC24-RELATED PROTEIN"/>
    <property type="match status" value="1"/>
</dbReference>
<dbReference type="GO" id="GO:0000149">
    <property type="term" value="F:SNARE binding"/>
    <property type="evidence" value="ECO:0007669"/>
    <property type="project" value="TreeGrafter"/>
</dbReference>
<dbReference type="GO" id="GO:0005789">
    <property type="term" value="C:endoplasmic reticulum membrane"/>
    <property type="evidence" value="ECO:0007669"/>
    <property type="project" value="UniProtKB-SubCell"/>
</dbReference>
<feature type="region of interest" description="Disordered" evidence="12">
    <location>
        <begin position="132"/>
        <end position="188"/>
    </location>
</feature>
<dbReference type="SUPFAM" id="SSF81995">
    <property type="entry name" value="beta-sandwich domain of Sec23/24"/>
    <property type="match status" value="1"/>
</dbReference>
<evidence type="ECO:0000259" key="17">
    <source>
        <dbReference type="Pfam" id="PF08033"/>
    </source>
</evidence>
<dbReference type="OrthoDB" id="49016at2759"/>
<dbReference type="SUPFAM" id="SSF82919">
    <property type="entry name" value="Zn-finger domain of Sec23/24"/>
    <property type="match status" value="1"/>
</dbReference>
<dbReference type="InterPro" id="IPR036180">
    <property type="entry name" value="Gelsolin-like_dom_sf"/>
</dbReference>
<dbReference type="GO" id="GO:0090110">
    <property type="term" value="P:COPII-coated vesicle cargo loading"/>
    <property type="evidence" value="ECO:0007669"/>
    <property type="project" value="TreeGrafter"/>
</dbReference>
<dbReference type="Pfam" id="PF04815">
    <property type="entry name" value="Sec23_helical"/>
    <property type="match status" value="1"/>
</dbReference>
<keyword evidence="7" id="KW-0256">Endoplasmic reticulum</keyword>
<dbReference type="Pfam" id="PF00626">
    <property type="entry name" value="Gelsolin"/>
    <property type="match status" value="1"/>
</dbReference>
<dbReference type="SUPFAM" id="SSF53300">
    <property type="entry name" value="vWA-like"/>
    <property type="match status" value="1"/>
</dbReference>
<evidence type="ECO:0000256" key="1">
    <source>
        <dbReference type="ARBA" id="ARBA00004394"/>
    </source>
</evidence>
<evidence type="ECO:0000256" key="10">
    <source>
        <dbReference type="ARBA" id="ARBA00023034"/>
    </source>
</evidence>
<organism evidence="18 19">
    <name type="scientific">Serendipita indica (strain DSM 11827)</name>
    <name type="common">Root endophyte fungus</name>
    <name type="synonym">Piriformospora indica</name>
    <dbReference type="NCBI Taxonomy" id="1109443"/>
    <lineage>
        <taxon>Eukaryota</taxon>
        <taxon>Fungi</taxon>
        <taxon>Dikarya</taxon>
        <taxon>Basidiomycota</taxon>
        <taxon>Agaricomycotina</taxon>
        <taxon>Agaricomycetes</taxon>
        <taxon>Sebacinales</taxon>
        <taxon>Serendipitaceae</taxon>
        <taxon>Serendipita</taxon>
    </lineage>
</organism>
<dbReference type="SUPFAM" id="SSF82754">
    <property type="entry name" value="C-terminal, gelsolin-like domain of Sec23/24"/>
    <property type="match status" value="1"/>
</dbReference>
<sequence length="1030" mass="111881">MVRTPRFKRVQLLILYFPWLYRNAEHQRYLFIEVESGHTQWEFPQNTSYGELEAPSPHVQDAMSPATPAGHTSTGGHTKRRQYAAGQSQAYYGSSEPSYGGDVGGGYYAGGPPAAAAAPGYGGGGGVFTPGLAGEQPGFLQQQQQQAQVGYTTPGPGYGQPPQQGWYNANPQHPSNPLQGPPGQELHGAGAPGAGYGGMDQLNNQFAQMGMGGAKPYSLHTVNLLTMPPDPIELSRPPPEIRLPPGASVTQSPYANADPSYKRSTINAVPTTASLLSKTKVPFALVITPHRSVPPSPEGAEGDAAAAGIDPADEPVPIISDQVIARCRRCRAYINPYVTFIDGGSRWKCIMCNVSNEVPAEYDWDRATNTQIDRWSRPELNRSVVEFVAPTEYMVRPPQPPVYVFLLDVSPAAVQTGMLATATRTILESLGRIPNTDGRTKVAVIAFDTSLYFFSVSAPPSASAAPAANPDAEDGEAEQVPQTTEEPEINMMVVSDLDDVFLPRPSDLLLNLSENRKGLESLLGRINEMFAAPPAMGPPGMQGVPQSPSAMGPALQAGYKLISPIGGKLMVLSASLPTLGAGSLKDRDDPKLFGTSKESNLLQPASPFYKTFAIDCSRSQVSVDMFLFASGYQDVATLSCLPRYTAGQTYFYPAFNAARSEDALKFAHEFGEVLASPIGLEAVIRLRMTGFDGNFFVRSTDLLSLASVPVDQTYTMEVVIEETLTVPFVVFQTAVLHTSCFGERRIRVVNLALPTTSSISEVYASVDQIGLVTYLGRRAVERSLSHKLDDARDAVANKLVDIMTAYRTSMTAGGAGANAQLAIADNMKMLPVLTLGLVKNIAVRQSTTIPSDLRAYAQALLTSVPPQLVVPYIHPNFYSLIEMAPEAGTVGERGIIMPEPLPLTSERLLRHGLFLMEDGQNIFLWIGRDAIPQLVQDVFDVERYDMLQSGKITLPILDNDFNQRVNAVIAKIREMRRGVYWPHLYLVKEDGEPALRQWALSTLIQDRGDQTPSYQQYLNMLREKVHGSGY</sequence>
<dbReference type="FunCoup" id="G4TL06">
    <property type="interactions" value="346"/>
</dbReference>
<evidence type="ECO:0000256" key="3">
    <source>
        <dbReference type="ARBA" id="ARBA00004586"/>
    </source>
</evidence>
<feature type="compositionally biased region" description="Low complexity" evidence="12">
    <location>
        <begin position="298"/>
        <end position="310"/>
    </location>
</feature>
<dbReference type="InterPro" id="IPR006900">
    <property type="entry name" value="Sec23/24_helical_dom"/>
</dbReference>
<evidence type="ECO:0000259" key="13">
    <source>
        <dbReference type="Pfam" id="PF00626"/>
    </source>
</evidence>
<comment type="caution">
    <text evidence="18">The sequence shown here is derived from an EMBL/GenBank/DDBJ whole genome shotgun (WGS) entry which is preliminary data.</text>
</comment>
<dbReference type="Gene3D" id="3.40.20.10">
    <property type="entry name" value="Severin"/>
    <property type="match status" value="1"/>
</dbReference>
<dbReference type="STRING" id="1109443.G4TL06"/>
<keyword evidence="8" id="KW-0931">ER-Golgi transport</keyword>
<evidence type="ECO:0000256" key="6">
    <source>
        <dbReference type="ARBA" id="ARBA00022490"/>
    </source>
</evidence>
<reference evidence="18 19" key="1">
    <citation type="journal article" date="2011" name="PLoS Pathog.">
        <title>Endophytic Life Strategies Decoded by Genome and Transcriptome Analyses of the Mutualistic Root Symbiont Piriformospora indica.</title>
        <authorList>
            <person name="Zuccaro A."/>
            <person name="Lahrmann U."/>
            <person name="Guldener U."/>
            <person name="Langen G."/>
            <person name="Pfiffi S."/>
            <person name="Biedenkopf D."/>
            <person name="Wong P."/>
            <person name="Samans B."/>
            <person name="Grimm C."/>
            <person name="Basiewicz M."/>
            <person name="Murat C."/>
            <person name="Martin F."/>
            <person name="Kogel K.H."/>
        </authorList>
    </citation>
    <scope>NUCLEOTIDE SEQUENCE [LARGE SCALE GENOMIC DNA]</scope>
    <source>
        <strain evidence="18 19">DSM 11827</strain>
    </source>
</reference>
<evidence type="ECO:0000256" key="9">
    <source>
        <dbReference type="ARBA" id="ARBA00022927"/>
    </source>
</evidence>
<dbReference type="InterPro" id="IPR012990">
    <property type="entry name" value="Beta-sandwich_Sec23_24"/>
</dbReference>
<dbReference type="GO" id="GO:0030127">
    <property type="term" value="C:COPII vesicle coat"/>
    <property type="evidence" value="ECO:0007669"/>
    <property type="project" value="InterPro"/>
</dbReference>
<feature type="domain" description="Zinc finger Sec23/Sec24-type" evidence="14">
    <location>
        <begin position="324"/>
        <end position="362"/>
    </location>
</feature>
<evidence type="ECO:0000256" key="4">
    <source>
        <dbReference type="ARBA" id="ARBA00008334"/>
    </source>
</evidence>
<evidence type="ECO:0000256" key="2">
    <source>
        <dbReference type="ARBA" id="ARBA00004496"/>
    </source>
</evidence>
<evidence type="ECO:0000256" key="12">
    <source>
        <dbReference type="SAM" id="MobiDB-lite"/>
    </source>
</evidence>
<evidence type="ECO:0000256" key="5">
    <source>
        <dbReference type="ARBA" id="ARBA00022448"/>
    </source>
</evidence>
<evidence type="ECO:0000256" key="7">
    <source>
        <dbReference type="ARBA" id="ARBA00022824"/>
    </source>
</evidence>
<gene>
    <name evidence="18" type="ORF">PIIN_05930</name>
</gene>
<proteinExistence type="inferred from homology"/>
<dbReference type="GO" id="GO:0006886">
    <property type="term" value="P:intracellular protein transport"/>
    <property type="evidence" value="ECO:0007669"/>
    <property type="project" value="InterPro"/>
</dbReference>
<evidence type="ECO:0000256" key="8">
    <source>
        <dbReference type="ARBA" id="ARBA00022892"/>
    </source>
</evidence>
<accession>G4TL06</accession>
<dbReference type="Pfam" id="PF04811">
    <property type="entry name" value="Sec23_trunk"/>
    <property type="match status" value="1"/>
</dbReference>
<protein>
    <submittedName>
        <fullName evidence="18">Probable SEC24-COPII coated vesicle component</fullName>
    </submittedName>
</protein>
<feature type="region of interest" description="Disordered" evidence="12">
    <location>
        <begin position="463"/>
        <end position="483"/>
    </location>
</feature>
<dbReference type="GO" id="GO:0070971">
    <property type="term" value="C:endoplasmic reticulum exit site"/>
    <property type="evidence" value="ECO:0007669"/>
    <property type="project" value="TreeGrafter"/>
</dbReference>
<dbReference type="Gene3D" id="3.40.50.410">
    <property type="entry name" value="von Willebrand factor, type A domain"/>
    <property type="match status" value="1"/>
</dbReference>
<keyword evidence="9" id="KW-0653">Protein transport</keyword>
<feature type="domain" description="Sec23/Sec24 beta-sandwich" evidence="17">
    <location>
        <begin position="686"/>
        <end position="756"/>
    </location>
</feature>
<dbReference type="InterPro" id="IPR050550">
    <property type="entry name" value="SEC23_SEC24_subfamily"/>
</dbReference>
<dbReference type="Gene3D" id="2.60.40.1670">
    <property type="entry name" value="beta-sandwich domain of Sec23/24"/>
    <property type="match status" value="1"/>
</dbReference>
<feature type="domain" description="Sec23/Sec24 trunk" evidence="15">
    <location>
        <begin position="398"/>
        <end position="671"/>
    </location>
</feature>
<dbReference type="GO" id="GO:0000139">
    <property type="term" value="C:Golgi membrane"/>
    <property type="evidence" value="ECO:0007669"/>
    <property type="project" value="UniProtKB-SubCell"/>
</dbReference>
<dbReference type="InterPro" id="IPR036175">
    <property type="entry name" value="Sec23/24_helical_dom_sf"/>
</dbReference>
<feature type="compositionally biased region" description="Low complexity" evidence="12">
    <location>
        <begin position="141"/>
        <end position="165"/>
    </location>
</feature>
<comment type="similarity">
    <text evidence="4">Belongs to the SEC23/SEC24 family. SEC24 subfamily.</text>
</comment>
<evidence type="ECO:0000256" key="11">
    <source>
        <dbReference type="ARBA" id="ARBA00023136"/>
    </source>
</evidence>
<dbReference type="InterPro" id="IPR006895">
    <property type="entry name" value="Znf_Sec23_Sec24"/>
</dbReference>
<dbReference type="SUPFAM" id="SSF81811">
    <property type="entry name" value="Helical domain of Sec23/24"/>
    <property type="match status" value="1"/>
</dbReference>
<feature type="domain" description="Gelsolin-like" evidence="13">
    <location>
        <begin position="895"/>
        <end position="967"/>
    </location>
</feature>
<evidence type="ECO:0000313" key="19">
    <source>
        <dbReference type="Proteomes" id="UP000007148"/>
    </source>
</evidence>
<dbReference type="HOGENOM" id="CLU_004589_2_1_1"/>
<dbReference type="InterPro" id="IPR036465">
    <property type="entry name" value="vWFA_dom_sf"/>
</dbReference>
<feature type="compositionally biased region" description="Polar residues" evidence="12">
    <location>
        <begin position="166"/>
        <end position="178"/>
    </location>
</feature>
<keyword evidence="19" id="KW-1185">Reference proteome</keyword>
<feature type="region of interest" description="Disordered" evidence="12">
    <location>
        <begin position="292"/>
        <end position="312"/>
    </location>
</feature>